<protein>
    <submittedName>
        <fullName evidence="5">Membrane-bound lytic murein transglycosylase F</fullName>
        <ecNumber evidence="5">4.2.2.-</ecNumber>
    </submittedName>
</protein>
<keyword evidence="5" id="KW-0456">Lyase</keyword>
<dbReference type="PANTHER" id="PTHR35936:SF32">
    <property type="entry name" value="MEMBRANE-BOUND LYTIC MUREIN TRANSGLYCOSYLASE F"/>
    <property type="match status" value="1"/>
</dbReference>
<dbReference type="GO" id="GO:0009279">
    <property type="term" value="C:cell outer membrane"/>
    <property type="evidence" value="ECO:0007669"/>
    <property type="project" value="UniProtKB-SubCell"/>
</dbReference>
<dbReference type="InterPro" id="IPR008258">
    <property type="entry name" value="Transglycosylase_SLT_dom_1"/>
</dbReference>
<sequence>MNISKRMKQIRSPYMEIVLLAAGFLLTFGVYFLSSKKYIGYLRDDEAIFNRLPDTLDIVTLSGSTTYFTYKDAPMGYQYELISLFADSLEIPIKIHVAPNTETMLDMLKRKEVDLCIIPQAVTRSGRQRWRYTGPEQLSGLVLVQRKVKNPADRLDKITRLAGKRITIVNDHRYEERLQHISEQIGSHIDVNVLQGDTVTDESLMGEVALGNIDYTVADQMLAKLVRTYYSNLDVSLEIGFRQKLQWIVRPEDSVLAKTLDSLAADIPQNNNYQSIYKRYFELSKGAYLAPVKLIRSGVISDFDHIFQQEAKRLVHWPWQLLASIAYFESNFTPEIIGWSGARGLMGIMPATGRIYGADKAALLDPEVSVRVSVSCLLEIRKYLTSVVDEEQKLKLALAGYNAGVGHLADARRLAEKFGYDPGVWDGNVEECIKLKREPKYYNDPVCKSGYLRGTETLNYVNNVFGRMKVYQQKTSK</sequence>
<evidence type="ECO:0000256" key="2">
    <source>
        <dbReference type="ARBA" id="ARBA00022729"/>
    </source>
</evidence>
<dbReference type="Gene3D" id="1.10.530.10">
    <property type="match status" value="1"/>
</dbReference>
<accession>A0A379DHK7</accession>
<evidence type="ECO:0000313" key="5">
    <source>
        <dbReference type="EMBL" id="SUB77632.1"/>
    </source>
</evidence>
<reference evidence="5 6" key="1">
    <citation type="submission" date="2018-06" db="EMBL/GenBank/DDBJ databases">
        <authorList>
            <consortium name="Pathogen Informatics"/>
            <person name="Doyle S."/>
        </authorList>
    </citation>
    <scope>NUCLEOTIDE SEQUENCE [LARGE SCALE GENOMIC DNA]</scope>
    <source>
        <strain evidence="5 6">NCTC13100</strain>
    </source>
</reference>
<dbReference type="SUPFAM" id="SSF53955">
    <property type="entry name" value="Lysozyme-like"/>
    <property type="match status" value="1"/>
</dbReference>
<dbReference type="InterPro" id="IPR023346">
    <property type="entry name" value="Lysozyme-like_dom_sf"/>
</dbReference>
<dbReference type="Gene3D" id="3.40.190.10">
    <property type="entry name" value="Periplasmic binding protein-like II"/>
    <property type="match status" value="2"/>
</dbReference>
<keyword evidence="2" id="KW-0732">Signal</keyword>
<keyword evidence="3" id="KW-0472">Membrane</keyword>
<dbReference type="InterPro" id="IPR001638">
    <property type="entry name" value="Solute-binding_3/MltF_N"/>
</dbReference>
<evidence type="ECO:0000313" key="6">
    <source>
        <dbReference type="Proteomes" id="UP000254263"/>
    </source>
</evidence>
<evidence type="ECO:0000259" key="4">
    <source>
        <dbReference type="SMART" id="SM00062"/>
    </source>
</evidence>
<comment type="subcellular location">
    <subcellularLocation>
        <location evidence="1">Cell outer membrane</location>
        <topology evidence="1">Peripheral membrane protein</topology>
    </subcellularLocation>
</comment>
<dbReference type="Proteomes" id="UP000254263">
    <property type="component" value="Unassembled WGS sequence"/>
</dbReference>
<feature type="domain" description="Solute-binding protein family 3/N-terminal" evidence="4">
    <location>
        <begin position="55"/>
        <end position="284"/>
    </location>
</feature>
<dbReference type="GO" id="GO:0016829">
    <property type="term" value="F:lyase activity"/>
    <property type="evidence" value="ECO:0007669"/>
    <property type="project" value="UniProtKB-KW"/>
</dbReference>
<dbReference type="SMART" id="SM00062">
    <property type="entry name" value="PBPb"/>
    <property type="match status" value="1"/>
</dbReference>
<evidence type="ECO:0000256" key="1">
    <source>
        <dbReference type="ARBA" id="ARBA00004339"/>
    </source>
</evidence>
<dbReference type="EMBL" id="UGTI01000001">
    <property type="protein sequence ID" value="SUB77632.1"/>
    <property type="molecule type" value="Genomic_DNA"/>
</dbReference>
<keyword evidence="3" id="KW-0998">Cell outer membrane</keyword>
<gene>
    <name evidence="5" type="primary">mltF</name>
    <name evidence="5" type="ORF">NCTC13100_00762</name>
</gene>
<name>A0A379DHK7_9PORP</name>
<dbReference type="Pfam" id="PF00497">
    <property type="entry name" value="SBP_bac_3"/>
    <property type="match status" value="1"/>
</dbReference>
<proteinExistence type="predicted"/>
<dbReference type="Pfam" id="PF01464">
    <property type="entry name" value="SLT"/>
    <property type="match status" value="1"/>
</dbReference>
<dbReference type="CDD" id="cd01009">
    <property type="entry name" value="PBP2_YfhD_N"/>
    <property type="match status" value="1"/>
</dbReference>
<organism evidence="5 6">
    <name type="scientific">Porphyromonas macacae</name>
    <dbReference type="NCBI Taxonomy" id="28115"/>
    <lineage>
        <taxon>Bacteria</taxon>
        <taxon>Pseudomonadati</taxon>
        <taxon>Bacteroidota</taxon>
        <taxon>Bacteroidia</taxon>
        <taxon>Bacteroidales</taxon>
        <taxon>Porphyromonadaceae</taxon>
        <taxon>Porphyromonas</taxon>
    </lineage>
</organism>
<dbReference type="AlphaFoldDB" id="A0A379DHK7"/>
<dbReference type="SUPFAM" id="SSF53850">
    <property type="entry name" value="Periplasmic binding protein-like II"/>
    <property type="match status" value="1"/>
</dbReference>
<dbReference type="CDD" id="cd13403">
    <property type="entry name" value="MLTF-like"/>
    <property type="match status" value="1"/>
</dbReference>
<dbReference type="EC" id="4.2.2.-" evidence="5"/>
<evidence type="ECO:0000256" key="3">
    <source>
        <dbReference type="ARBA" id="ARBA00023237"/>
    </source>
</evidence>
<dbReference type="PANTHER" id="PTHR35936">
    <property type="entry name" value="MEMBRANE-BOUND LYTIC MUREIN TRANSGLYCOSYLASE F"/>
    <property type="match status" value="1"/>
</dbReference>